<keyword evidence="14" id="KW-1185">Reference proteome</keyword>
<evidence type="ECO:0000256" key="2">
    <source>
        <dbReference type="ARBA" id="ARBA00022448"/>
    </source>
</evidence>
<evidence type="ECO:0000313" key="13">
    <source>
        <dbReference type="EMBL" id="KAI6655260.1"/>
    </source>
</evidence>
<dbReference type="FunFam" id="3.30.530.20:FF:000017">
    <property type="entry name" value="Phosphatidylcholine transfer protein, putative"/>
    <property type="match status" value="1"/>
</dbReference>
<evidence type="ECO:0000256" key="9">
    <source>
        <dbReference type="ARBA" id="ARBA00069061"/>
    </source>
</evidence>
<evidence type="ECO:0000256" key="7">
    <source>
        <dbReference type="ARBA" id="ARBA00023121"/>
    </source>
</evidence>
<evidence type="ECO:0000313" key="14">
    <source>
        <dbReference type="Proteomes" id="UP001165289"/>
    </source>
</evidence>
<gene>
    <name evidence="13" type="ORF">LOD99_2548</name>
</gene>
<proteinExistence type="predicted"/>
<dbReference type="PANTHER" id="PTHR19308:SF39">
    <property type="entry name" value="PHOSPHATIDYLCHOLINE TRANSFER PROTEIN"/>
    <property type="match status" value="1"/>
</dbReference>
<keyword evidence="2" id="KW-0813">Transport</keyword>
<dbReference type="Proteomes" id="UP001165289">
    <property type="component" value="Unassembled WGS sequence"/>
</dbReference>
<keyword evidence="6" id="KW-0445">Lipid transport</keyword>
<name>A0AAV7K2H4_9METZ</name>
<keyword evidence="7" id="KW-0446">Lipid-binding</keyword>
<dbReference type="GO" id="GO:0008525">
    <property type="term" value="F:phosphatidylcholine transporter activity"/>
    <property type="evidence" value="ECO:0007669"/>
    <property type="project" value="TreeGrafter"/>
</dbReference>
<evidence type="ECO:0000256" key="6">
    <source>
        <dbReference type="ARBA" id="ARBA00023055"/>
    </source>
</evidence>
<dbReference type="AlphaFoldDB" id="A0AAV7K2H4"/>
<dbReference type="PANTHER" id="PTHR19308">
    <property type="entry name" value="PHOSPHATIDYLCHOLINE TRANSFER PROTEIN"/>
    <property type="match status" value="1"/>
</dbReference>
<dbReference type="Pfam" id="PF01852">
    <property type="entry name" value="START"/>
    <property type="match status" value="1"/>
</dbReference>
<keyword evidence="4" id="KW-0597">Phosphoprotein</keyword>
<sequence length="245" mass="29118">MASELTNRFELLESGQGDFPDKEFDEVASELITSVDYEGYEFITNYEIDNIRCTMHRKYREDSGLYQYKLWGHMMDVSVEACSHSYVDLEFRNYWDDYCVEAVRKEDPDTKKTAYYWQLNYPFPLSNRDYCFVRESRKLCKDERTIYVTLARSEPFQIFPERSGVIRVKDYFQKAAMMSDGKIGTIAYMTYYDNPQGMIPTWLINWAASIGGPQYLKVMHKSCSQYFEWREAVDKNKMIQTDKEI</sequence>
<comment type="subunit">
    <text evidence="8">Interacts with ACOT13/THEM2.</text>
</comment>
<organism evidence="13 14">
    <name type="scientific">Oopsacas minuta</name>
    <dbReference type="NCBI Taxonomy" id="111878"/>
    <lineage>
        <taxon>Eukaryota</taxon>
        <taxon>Metazoa</taxon>
        <taxon>Porifera</taxon>
        <taxon>Hexactinellida</taxon>
        <taxon>Hexasterophora</taxon>
        <taxon>Lyssacinosida</taxon>
        <taxon>Leucopsacidae</taxon>
        <taxon>Oopsacas</taxon>
    </lineage>
</organism>
<evidence type="ECO:0000259" key="12">
    <source>
        <dbReference type="PROSITE" id="PS50848"/>
    </source>
</evidence>
<dbReference type="GO" id="GO:0031210">
    <property type="term" value="F:phosphatidylcholine binding"/>
    <property type="evidence" value="ECO:0007669"/>
    <property type="project" value="TreeGrafter"/>
</dbReference>
<evidence type="ECO:0000256" key="10">
    <source>
        <dbReference type="ARBA" id="ARBA00077188"/>
    </source>
</evidence>
<comment type="subcellular location">
    <subcellularLocation>
        <location evidence="1">Cytoplasm</location>
    </subcellularLocation>
</comment>
<evidence type="ECO:0000256" key="3">
    <source>
        <dbReference type="ARBA" id="ARBA00022490"/>
    </source>
</evidence>
<dbReference type="InterPro" id="IPR023393">
    <property type="entry name" value="START-like_dom_sf"/>
</dbReference>
<dbReference type="GO" id="GO:0005829">
    <property type="term" value="C:cytosol"/>
    <property type="evidence" value="ECO:0007669"/>
    <property type="project" value="UniProtKB-ARBA"/>
</dbReference>
<keyword evidence="5" id="KW-0007">Acetylation</keyword>
<evidence type="ECO:0000256" key="1">
    <source>
        <dbReference type="ARBA" id="ARBA00004496"/>
    </source>
</evidence>
<dbReference type="EMBL" id="JAKMXF010000210">
    <property type="protein sequence ID" value="KAI6655260.1"/>
    <property type="molecule type" value="Genomic_DNA"/>
</dbReference>
<dbReference type="SMART" id="SM00234">
    <property type="entry name" value="START"/>
    <property type="match status" value="1"/>
</dbReference>
<dbReference type="SUPFAM" id="SSF55961">
    <property type="entry name" value="Bet v1-like"/>
    <property type="match status" value="1"/>
</dbReference>
<evidence type="ECO:0000256" key="4">
    <source>
        <dbReference type="ARBA" id="ARBA00022553"/>
    </source>
</evidence>
<dbReference type="Gene3D" id="3.30.530.20">
    <property type="match status" value="1"/>
</dbReference>
<keyword evidence="3" id="KW-0963">Cytoplasm</keyword>
<dbReference type="InterPro" id="IPR051213">
    <property type="entry name" value="START_lipid_transfer"/>
</dbReference>
<evidence type="ECO:0000256" key="8">
    <source>
        <dbReference type="ARBA" id="ARBA00063535"/>
    </source>
</evidence>
<comment type="caution">
    <text evidence="13">The sequence shown here is derived from an EMBL/GenBank/DDBJ whole genome shotgun (WGS) entry which is preliminary data.</text>
</comment>
<dbReference type="InterPro" id="IPR002913">
    <property type="entry name" value="START_lipid-bd_dom"/>
</dbReference>
<reference evidence="13 14" key="1">
    <citation type="journal article" date="2023" name="BMC Biol.">
        <title>The compact genome of the sponge Oopsacas minuta (Hexactinellida) is lacking key metazoan core genes.</title>
        <authorList>
            <person name="Santini S."/>
            <person name="Schenkelaars Q."/>
            <person name="Jourda C."/>
            <person name="Duchesne M."/>
            <person name="Belahbib H."/>
            <person name="Rocher C."/>
            <person name="Selva M."/>
            <person name="Riesgo A."/>
            <person name="Vervoort M."/>
            <person name="Leys S.P."/>
            <person name="Kodjabachian L."/>
            <person name="Le Bivic A."/>
            <person name="Borchiellini C."/>
            <person name="Claverie J.M."/>
            <person name="Renard E."/>
        </authorList>
    </citation>
    <scope>NUCLEOTIDE SEQUENCE [LARGE SCALE GENOMIC DNA]</scope>
    <source>
        <strain evidence="13">SPO-2</strain>
    </source>
</reference>
<evidence type="ECO:0000256" key="11">
    <source>
        <dbReference type="ARBA" id="ARBA00079049"/>
    </source>
</evidence>
<feature type="domain" description="START" evidence="12">
    <location>
        <begin position="68"/>
        <end position="228"/>
    </location>
</feature>
<evidence type="ECO:0000256" key="5">
    <source>
        <dbReference type="ARBA" id="ARBA00022990"/>
    </source>
</evidence>
<accession>A0AAV7K2H4</accession>
<dbReference type="PROSITE" id="PS50848">
    <property type="entry name" value="START"/>
    <property type="match status" value="1"/>
</dbReference>
<protein>
    <recommendedName>
        <fullName evidence="9">Phosphatidylcholine transfer protein</fullName>
    </recommendedName>
    <alternativeName>
        <fullName evidence="11">START domain-containing protein 2</fullName>
    </alternativeName>
    <alternativeName>
        <fullName evidence="10">StAR-related lipid transfer protein 2</fullName>
    </alternativeName>
</protein>